<accession>A0A0E0HWW0</accession>
<name>A0A0E0HWW0_ORYNI</name>
<proteinExistence type="predicted"/>
<protein>
    <submittedName>
        <fullName evidence="1">Uncharacterized protein</fullName>
    </submittedName>
</protein>
<dbReference type="HOGENOM" id="CLU_2296252_0_0_1"/>
<dbReference type="Proteomes" id="UP000006591">
    <property type="component" value="Chromosome 7"/>
</dbReference>
<dbReference type="EnsemblPlants" id="ONIVA07G02340.1">
    <property type="protein sequence ID" value="ONIVA07G02340.1"/>
    <property type="gene ID" value="ONIVA07G02340"/>
</dbReference>
<organism evidence="1">
    <name type="scientific">Oryza nivara</name>
    <name type="common">Indian wild rice</name>
    <name type="synonym">Oryza sativa f. spontanea</name>
    <dbReference type="NCBI Taxonomy" id="4536"/>
    <lineage>
        <taxon>Eukaryota</taxon>
        <taxon>Viridiplantae</taxon>
        <taxon>Streptophyta</taxon>
        <taxon>Embryophyta</taxon>
        <taxon>Tracheophyta</taxon>
        <taxon>Spermatophyta</taxon>
        <taxon>Magnoliopsida</taxon>
        <taxon>Liliopsida</taxon>
        <taxon>Poales</taxon>
        <taxon>Poaceae</taxon>
        <taxon>BOP clade</taxon>
        <taxon>Oryzoideae</taxon>
        <taxon>Oryzeae</taxon>
        <taxon>Oryzinae</taxon>
        <taxon>Oryza</taxon>
    </lineage>
</organism>
<sequence>METWEREREVRRLCITVGRGGYRLAGGAGGRVCRCAALCTNLCSNIGELEIGVSVIGETSKNTMIFTDFMNINNIAVVYFAEIFYGNSIPIQSVIQWLSAS</sequence>
<reference evidence="1" key="1">
    <citation type="submission" date="2015-04" db="UniProtKB">
        <authorList>
            <consortium name="EnsemblPlants"/>
        </authorList>
    </citation>
    <scope>IDENTIFICATION</scope>
    <source>
        <strain evidence="1">SL10</strain>
    </source>
</reference>
<evidence type="ECO:0000313" key="1">
    <source>
        <dbReference type="EnsemblPlants" id="ONIVA07G02340.1"/>
    </source>
</evidence>
<evidence type="ECO:0000313" key="2">
    <source>
        <dbReference type="Proteomes" id="UP000006591"/>
    </source>
</evidence>
<reference evidence="1" key="2">
    <citation type="submission" date="2018-04" db="EMBL/GenBank/DDBJ databases">
        <title>OnivRS2 (Oryza nivara Reference Sequence Version 2).</title>
        <authorList>
            <person name="Zhang J."/>
            <person name="Kudrna D."/>
            <person name="Lee S."/>
            <person name="Talag J."/>
            <person name="Rajasekar S."/>
            <person name="Welchert J."/>
            <person name="Hsing Y.-I."/>
            <person name="Wing R.A."/>
        </authorList>
    </citation>
    <scope>NUCLEOTIDE SEQUENCE [LARGE SCALE GENOMIC DNA]</scope>
    <source>
        <strain evidence="1">SL10</strain>
    </source>
</reference>
<keyword evidence="2" id="KW-1185">Reference proteome</keyword>
<dbReference type="Gramene" id="ONIVA07G02340.1">
    <property type="protein sequence ID" value="ONIVA07G02340.1"/>
    <property type="gene ID" value="ONIVA07G02340"/>
</dbReference>
<dbReference type="AlphaFoldDB" id="A0A0E0HWW0"/>